<feature type="repeat" description="PPR" evidence="3">
    <location>
        <begin position="121"/>
        <end position="155"/>
    </location>
</feature>
<dbReference type="SUPFAM" id="SSF48452">
    <property type="entry name" value="TPR-like"/>
    <property type="match status" value="1"/>
</dbReference>
<dbReference type="GO" id="GO:0005739">
    <property type="term" value="C:mitochondrion"/>
    <property type="evidence" value="ECO:0007669"/>
    <property type="project" value="TreeGrafter"/>
</dbReference>
<dbReference type="PANTHER" id="PTHR45717:SF14">
    <property type="entry name" value="LARGE RIBOSOMAL SUBUNIT PROTEIN ML101 (RPPR4)"/>
    <property type="match status" value="1"/>
</dbReference>
<dbReference type="PROSITE" id="PS51375">
    <property type="entry name" value="PPR"/>
    <property type="match status" value="4"/>
</dbReference>
<dbReference type="FunFam" id="1.25.40.10:FF:000874">
    <property type="entry name" value="Pentatricopeptide repeat-containing protein At1g60770"/>
    <property type="match status" value="1"/>
</dbReference>
<evidence type="ECO:0000313" key="5">
    <source>
        <dbReference type="Proteomes" id="UP000796880"/>
    </source>
</evidence>
<evidence type="ECO:0000256" key="3">
    <source>
        <dbReference type="PROSITE-ProRule" id="PRU00708"/>
    </source>
</evidence>
<dbReference type="GO" id="GO:0003729">
    <property type="term" value="F:mRNA binding"/>
    <property type="evidence" value="ECO:0007669"/>
    <property type="project" value="UniProtKB-ARBA"/>
</dbReference>
<feature type="repeat" description="PPR" evidence="3">
    <location>
        <begin position="191"/>
        <end position="225"/>
    </location>
</feature>
<keyword evidence="5" id="KW-1185">Reference proteome</keyword>
<protein>
    <recommendedName>
        <fullName evidence="6">Pentatricopeptide repeat-containing protein</fullName>
    </recommendedName>
</protein>
<evidence type="ECO:0008006" key="6">
    <source>
        <dbReference type="Google" id="ProtNLM"/>
    </source>
</evidence>
<dbReference type="NCBIfam" id="TIGR00756">
    <property type="entry name" value="PPR"/>
    <property type="match status" value="2"/>
</dbReference>
<keyword evidence="2" id="KW-0677">Repeat</keyword>
<accession>A0A8K0DN48</accession>
<dbReference type="Gene3D" id="1.25.40.10">
    <property type="entry name" value="Tetratricopeptide repeat domain"/>
    <property type="match status" value="2"/>
</dbReference>
<proteinExistence type="inferred from homology"/>
<evidence type="ECO:0000256" key="2">
    <source>
        <dbReference type="ARBA" id="ARBA00022737"/>
    </source>
</evidence>
<comment type="caution">
    <text evidence="4">The sequence shown here is derived from an EMBL/GenBank/DDBJ whole genome shotgun (WGS) entry which is preliminary data.</text>
</comment>
<evidence type="ECO:0000256" key="1">
    <source>
        <dbReference type="ARBA" id="ARBA00007626"/>
    </source>
</evidence>
<feature type="repeat" description="PPR" evidence="3">
    <location>
        <begin position="332"/>
        <end position="366"/>
    </location>
</feature>
<dbReference type="InterPro" id="IPR002885">
    <property type="entry name" value="PPR_rpt"/>
</dbReference>
<dbReference type="AlphaFoldDB" id="A0A8K0DN48"/>
<dbReference type="FunFam" id="1.25.40.10:FF:000541">
    <property type="entry name" value="Pentatricopeptide repeat-containing protein"/>
    <property type="match status" value="1"/>
</dbReference>
<evidence type="ECO:0000313" key="4">
    <source>
        <dbReference type="EMBL" id="KAF3431219.1"/>
    </source>
</evidence>
<comment type="similarity">
    <text evidence="1">Belongs to the PPR family. P subfamily.</text>
</comment>
<gene>
    <name evidence="4" type="ORF">FNV43_RR25949</name>
</gene>
<feature type="repeat" description="PPR" evidence="3">
    <location>
        <begin position="156"/>
        <end position="190"/>
    </location>
</feature>
<dbReference type="EMBL" id="VOIH02000012">
    <property type="protein sequence ID" value="KAF3431219.1"/>
    <property type="molecule type" value="Genomic_DNA"/>
</dbReference>
<reference evidence="4" key="1">
    <citation type="submission" date="2020-03" db="EMBL/GenBank/DDBJ databases">
        <title>A high-quality chromosome-level genome assembly of a woody plant with both climbing and erect habits, Rhamnella rubrinervis.</title>
        <authorList>
            <person name="Lu Z."/>
            <person name="Yang Y."/>
            <person name="Zhu X."/>
            <person name="Sun Y."/>
        </authorList>
    </citation>
    <scope>NUCLEOTIDE SEQUENCE</scope>
    <source>
        <strain evidence="4">BYM</strain>
        <tissue evidence="4">Leaf</tissue>
    </source>
</reference>
<dbReference type="Proteomes" id="UP000796880">
    <property type="component" value="Unassembled WGS sequence"/>
</dbReference>
<dbReference type="InterPro" id="IPR011990">
    <property type="entry name" value="TPR-like_helical_dom_sf"/>
</dbReference>
<dbReference type="Pfam" id="PF13041">
    <property type="entry name" value="PPR_2"/>
    <property type="match status" value="1"/>
</dbReference>
<dbReference type="FunFam" id="1.25.40.10:FF:000443">
    <property type="entry name" value="Pentatricopeptide repeat-containing protein"/>
    <property type="match status" value="1"/>
</dbReference>
<dbReference type="OrthoDB" id="1717827at2759"/>
<organism evidence="4 5">
    <name type="scientific">Rhamnella rubrinervis</name>
    <dbReference type="NCBI Taxonomy" id="2594499"/>
    <lineage>
        <taxon>Eukaryota</taxon>
        <taxon>Viridiplantae</taxon>
        <taxon>Streptophyta</taxon>
        <taxon>Embryophyta</taxon>
        <taxon>Tracheophyta</taxon>
        <taxon>Spermatophyta</taxon>
        <taxon>Magnoliopsida</taxon>
        <taxon>eudicotyledons</taxon>
        <taxon>Gunneridae</taxon>
        <taxon>Pentapetalae</taxon>
        <taxon>rosids</taxon>
        <taxon>fabids</taxon>
        <taxon>Rosales</taxon>
        <taxon>Rhamnaceae</taxon>
        <taxon>rhamnoid group</taxon>
        <taxon>Rhamneae</taxon>
        <taxon>Rhamnella</taxon>
    </lineage>
</organism>
<dbReference type="PANTHER" id="PTHR45717">
    <property type="entry name" value="OS12G0527900 PROTEIN"/>
    <property type="match status" value="1"/>
</dbReference>
<name>A0A8K0DN48_9ROSA</name>
<dbReference type="Pfam" id="PF01535">
    <property type="entry name" value="PPR"/>
    <property type="match status" value="3"/>
</dbReference>
<sequence length="489" mass="55999">MALQQFGRSRSVTKRSKKHLEEALYKRLFKDGSSEVSVRQQLNQFIKSHKRVYKWEVGDTLKKLRQRKLYYPALKLSETMTKRGMNKTVSDQAIHLDLIAKTRGIPAAENFFIDLSESSKNHLCYGALLNCYCKELMTEEAEALMEKMKELNLPLSSMSYNSIMTLYSKTGQSERIPAIIQEMKASNIMLDSYTYNVWMRALAAANDISGVERVIDEMKKDGRVTRDWTNYSNLASIYVDVGLFEKAESALKELEKINSFKDLSAYQFLITLYGRTGNLLEVYRIWRSLRLAFPKTASISYLNMIQVLVNLKDLPGAEKCFREWESQCSTYDIRVANVLIGEYAKQDLLKKAEELKERARRRGANPNAKTWEIFLHYYLKNGEFGSAVDCVANAISAGRGDGGKWIPPQEIVNTFMRHFEQKKDVDGAEGFLDTVKRAVDTLEVEVLESLIRTYAAAGRTSPVMRRRLKMENVEVSEASKKLLETICVD</sequence>